<evidence type="ECO:0000313" key="1">
    <source>
        <dbReference type="EMBL" id="KAK0070394.1"/>
    </source>
</evidence>
<keyword evidence="2" id="KW-1185">Reference proteome</keyword>
<name>A0AAD8CCN3_BIOPF</name>
<reference evidence="1" key="1">
    <citation type="journal article" date="2023" name="PLoS Negl. Trop. Dis.">
        <title>A genome sequence for Biomphalaria pfeifferi, the major vector snail for the human-infecting parasite Schistosoma mansoni.</title>
        <authorList>
            <person name="Bu L."/>
            <person name="Lu L."/>
            <person name="Laidemitt M.R."/>
            <person name="Zhang S.M."/>
            <person name="Mutuku M."/>
            <person name="Mkoji G."/>
            <person name="Steinauer M."/>
            <person name="Loker E.S."/>
        </authorList>
    </citation>
    <scope>NUCLEOTIDE SEQUENCE</scope>
    <source>
        <strain evidence="1">KasaAsao</strain>
    </source>
</reference>
<evidence type="ECO:0000313" key="2">
    <source>
        <dbReference type="Proteomes" id="UP001233172"/>
    </source>
</evidence>
<comment type="caution">
    <text evidence="1">The sequence shown here is derived from an EMBL/GenBank/DDBJ whole genome shotgun (WGS) entry which is preliminary data.</text>
</comment>
<dbReference type="AlphaFoldDB" id="A0AAD8CCN3"/>
<organism evidence="1 2">
    <name type="scientific">Biomphalaria pfeifferi</name>
    <name type="common">Bloodfluke planorb</name>
    <name type="synonym">Freshwater snail</name>
    <dbReference type="NCBI Taxonomy" id="112525"/>
    <lineage>
        <taxon>Eukaryota</taxon>
        <taxon>Metazoa</taxon>
        <taxon>Spiralia</taxon>
        <taxon>Lophotrochozoa</taxon>
        <taxon>Mollusca</taxon>
        <taxon>Gastropoda</taxon>
        <taxon>Heterobranchia</taxon>
        <taxon>Euthyneura</taxon>
        <taxon>Panpulmonata</taxon>
        <taxon>Hygrophila</taxon>
        <taxon>Lymnaeoidea</taxon>
        <taxon>Planorbidae</taxon>
        <taxon>Biomphalaria</taxon>
    </lineage>
</organism>
<dbReference type="Proteomes" id="UP001233172">
    <property type="component" value="Unassembled WGS sequence"/>
</dbReference>
<gene>
    <name evidence="1" type="ORF">Bpfe_000377</name>
</gene>
<reference evidence="1" key="2">
    <citation type="submission" date="2023-04" db="EMBL/GenBank/DDBJ databases">
        <authorList>
            <person name="Bu L."/>
            <person name="Lu L."/>
            <person name="Laidemitt M.R."/>
            <person name="Zhang S.M."/>
            <person name="Mutuku M."/>
            <person name="Mkoji G."/>
            <person name="Steinauer M."/>
            <person name="Loker E.S."/>
        </authorList>
    </citation>
    <scope>NUCLEOTIDE SEQUENCE</scope>
    <source>
        <strain evidence="1">KasaAsao</strain>
        <tissue evidence="1">Whole Snail</tissue>
    </source>
</reference>
<accession>A0AAD8CCN3</accession>
<proteinExistence type="predicted"/>
<dbReference type="EMBL" id="JASAOG010000001">
    <property type="protein sequence ID" value="KAK0070394.1"/>
    <property type="molecule type" value="Genomic_DNA"/>
</dbReference>
<sequence>MNPPCGQPISCSKRDERHCVVTSDEWTVGLGRILMGISRVDLMVLPDPKVTSPLLAPRLISMRHQDQTECYVDSNSNRPLPNFLPFIQWRANVDKVLRAHT</sequence>
<protein>
    <submittedName>
        <fullName evidence="1">Uncharacterized protein</fullName>
    </submittedName>
</protein>